<name>I2PXS6_9BACT</name>
<dbReference type="InterPro" id="IPR003777">
    <property type="entry name" value="XdhC_CoxI"/>
</dbReference>
<protein>
    <submittedName>
        <fullName evidence="3">Xanthine and CO dehydrogenases maturation factor, XdhC/CoxF family</fullName>
    </submittedName>
</protein>
<dbReference type="EMBL" id="JH600068">
    <property type="protein sequence ID" value="EIG52332.1"/>
    <property type="molecule type" value="Genomic_DNA"/>
</dbReference>
<dbReference type="AlphaFoldDB" id="I2PXS6"/>
<dbReference type="STRING" id="596152.DesU5LDRAFT_0627"/>
<dbReference type="OrthoDB" id="9815497at2"/>
<reference evidence="3" key="1">
    <citation type="submission" date="2011-11" db="EMBL/GenBank/DDBJ databases">
        <title>Improved High-Quality Draft sequence of Desulfovibrio sp. U5L.</title>
        <authorList>
            <consortium name="US DOE Joint Genome Institute"/>
            <person name="Lucas S."/>
            <person name="Han J."/>
            <person name="Lapidus A."/>
            <person name="Cheng J.-F."/>
            <person name="Goodwin L."/>
            <person name="Pitluck S."/>
            <person name="Peters L."/>
            <person name="Ovchinnikova G."/>
            <person name="Held B."/>
            <person name="Detter J.C."/>
            <person name="Han C."/>
            <person name="Tapia R."/>
            <person name="Land M."/>
            <person name="Hauser L."/>
            <person name="Kyrpides N."/>
            <person name="Ivanova N."/>
            <person name="Pagani I."/>
            <person name="Gabster J."/>
            <person name="Walker C."/>
            <person name="Stolyar S."/>
            <person name="Stahl D."/>
            <person name="Arkin A."/>
            <person name="Dehal P."/>
            <person name="Hazen T."/>
            <person name="Woyke T."/>
        </authorList>
    </citation>
    <scope>NUCLEOTIDE SEQUENCE [LARGE SCALE GENOMIC DNA]</scope>
    <source>
        <strain evidence="3">U5L</strain>
    </source>
</reference>
<feature type="domain" description="XdhC- CoxI" evidence="1">
    <location>
        <begin position="12"/>
        <end position="78"/>
    </location>
</feature>
<dbReference type="eggNOG" id="COG1975">
    <property type="taxonomic scope" value="Bacteria"/>
</dbReference>
<dbReference type="Gene3D" id="3.40.50.720">
    <property type="entry name" value="NAD(P)-binding Rossmann-like Domain"/>
    <property type="match status" value="1"/>
</dbReference>
<evidence type="ECO:0000259" key="1">
    <source>
        <dbReference type="Pfam" id="PF02625"/>
    </source>
</evidence>
<feature type="domain" description="XdhC Rossmann" evidence="2">
    <location>
        <begin position="195"/>
        <end position="338"/>
    </location>
</feature>
<evidence type="ECO:0000259" key="2">
    <source>
        <dbReference type="Pfam" id="PF13478"/>
    </source>
</evidence>
<proteinExistence type="predicted"/>
<accession>I2PXS6</accession>
<dbReference type="PANTHER" id="PTHR30388:SF6">
    <property type="entry name" value="XANTHINE DEHYDROGENASE SUBUNIT A-RELATED"/>
    <property type="match status" value="1"/>
</dbReference>
<dbReference type="InterPro" id="IPR052698">
    <property type="entry name" value="MoCofactor_Util/Proc"/>
</dbReference>
<gene>
    <name evidence="3" type="ORF">DesU5LDRAFT_0627</name>
</gene>
<dbReference type="Pfam" id="PF02625">
    <property type="entry name" value="XdhC_CoxI"/>
    <property type="match status" value="1"/>
</dbReference>
<dbReference type="Pfam" id="PF13478">
    <property type="entry name" value="XdhC_C"/>
    <property type="match status" value="1"/>
</dbReference>
<sequence length="347" mass="35928">MIELIRTIRDTLAAGRSVVAATIVTNEGSTPRTAGSKMLVFEDDKIAGTVGGGLAEGLAMAEAAVVLANGGSRLMDFDMTGQASKGADLICGGRMRVFLERLDPEPATTDLFARLADLLAQGGRGLLVTGLDENGGGAPAGRCLLLPDGTLVGPSPGPEVLAAAKRQGRGILAPIVLACAGARYFLEPALSPTPLILCGGGHVSRPTGQIAAMVGFRITVLDDRPEFANLERFPFAADTAVIDPAVGWLAGRDITDTTCIVIVTRGHAHDHDALAEALRTPAGYIGMIGSIPKRDAIYDKLLAAGFTTNDLARVKSPIGLEIAAETPEEIAVSIVAELIEHRAAGRP</sequence>
<organism evidence="3">
    <name type="scientific">Desulfovibrio sp. U5L</name>
    <dbReference type="NCBI Taxonomy" id="596152"/>
    <lineage>
        <taxon>Bacteria</taxon>
        <taxon>Pseudomonadati</taxon>
        <taxon>Thermodesulfobacteriota</taxon>
        <taxon>Desulfovibrionia</taxon>
        <taxon>Desulfovibrionales</taxon>
        <taxon>Desulfovibrionaceae</taxon>
        <taxon>Desulfovibrio</taxon>
    </lineage>
</organism>
<dbReference type="HOGENOM" id="CLU_041115_1_1_7"/>
<dbReference type="NCBIfam" id="NF045664">
    <property type="entry name" value="XdhC_rel_AOR"/>
    <property type="match status" value="1"/>
</dbReference>
<dbReference type="InterPro" id="IPR027051">
    <property type="entry name" value="XdhC_Rossmann_dom"/>
</dbReference>
<evidence type="ECO:0000313" key="3">
    <source>
        <dbReference type="EMBL" id="EIG52332.1"/>
    </source>
</evidence>
<dbReference type="PANTHER" id="PTHR30388">
    <property type="entry name" value="ALDEHYDE OXIDOREDUCTASE MOLYBDENUM COFACTOR ASSEMBLY PROTEIN"/>
    <property type="match status" value="1"/>
</dbReference>